<protein>
    <submittedName>
        <fullName evidence="1">Uncharacterized protein</fullName>
    </submittedName>
</protein>
<organism evidence="1 2">
    <name type="scientific">Camellia lanceoleosa</name>
    <dbReference type="NCBI Taxonomy" id="1840588"/>
    <lineage>
        <taxon>Eukaryota</taxon>
        <taxon>Viridiplantae</taxon>
        <taxon>Streptophyta</taxon>
        <taxon>Embryophyta</taxon>
        <taxon>Tracheophyta</taxon>
        <taxon>Spermatophyta</taxon>
        <taxon>Magnoliopsida</taxon>
        <taxon>eudicotyledons</taxon>
        <taxon>Gunneridae</taxon>
        <taxon>Pentapetalae</taxon>
        <taxon>asterids</taxon>
        <taxon>Ericales</taxon>
        <taxon>Theaceae</taxon>
        <taxon>Camellia</taxon>
    </lineage>
</organism>
<reference evidence="1 2" key="1">
    <citation type="journal article" date="2022" name="Plant J.">
        <title>Chromosome-level genome of Camellia lanceoleosa provides a valuable resource for understanding genome evolution and self-incompatibility.</title>
        <authorList>
            <person name="Gong W."/>
            <person name="Xiao S."/>
            <person name="Wang L."/>
            <person name="Liao Z."/>
            <person name="Chang Y."/>
            <person name="Mo W."/>
            <person name="Hu G."/>
            <person name="Li W."/>
            <person name="Zhao G."/>
            <person name="Zhu H."/>
            <person name="Hu X."/>
            <person name="Ji K."/>
            <person name="Xiang X."/>
            <person name="Song Q."/>
            <person name="Yuan D."/>
            <person name="Jin S."/>
            <person name="Zhang L."/>
        </authorList>
    </citation>
    <scope>NUCLEOTIDE SEQUENCE [LARGE SCALE GENOMIC DNA]</scope>
    <source>
        <strain evidence="1">SQ_2022a</strain>
    </source>
</reference>
<proteinExistence type="predicted"/>
<keyword evidence="2" id="KW-1185">Reference proteome</keyword>
<evidence type="ECO:0000313" key="2">
    <source>
        <dbReference type="Proteomes" id="UP001060215"/>
    </source>
</evidence>
<gene>
    <name evidence="1" type="ORF">LOK49_LG11G02346</name>
</gene>
<comment type="caution">
    <text evidence="1">The sequence shown here is derived from an EMBL/GenBank/DDBJ whole genome shotgun (WGS) entry which is preliminary data.</text>
</comment>
<accession>A0ACC0G277</accession>
<dbReference type="Proteomes" id="UP001060215">
    <property type="component" value="Chromosome 12"/>
</dbReference>
<name>A0ACC0G277_9ERIC</name>
<sequence length="115" mass="12491">MATAFASTAVTDLPDVILSNIVVAVSDTCSCNSAALVCWKWLLLELATCTHLILCGNIRDLFILPTCFRSVSHIDLSLLPLWGHFLLSFASNLSLLAQLLRQGDWRLGDSSVGVE</sequence>
<dbReference type="EMBL" id="CM045769">
    <property type="protein sequence ID" value="KAI7995202.1"/>
    <property type="molecule type" value="Genomic_DNA"/>
</dbReference>
<evidence type="ECO:0000313" key="1">
    <source>
        <dbReference type="EMBL" id="KAI7995202.1"/>
    </source>
</evidence>